<sequence length="261" mass="30673">MGRRPFNRCRVRGVTMSHYQRFAKIYDELMQDIPYELYSKRIAEFLGPQMSRTVVELGCGTGNLLEKLMSYPYQIEGVDISEEMLSIASTKFTEKKHHIPLTCMDIRDFDYPKQVDAFILAVDVVNYLLEEDEIASLFETLYQFLNEDGCVVFDSHTLQKMASLHEGSPYTFENENLAYIWYAEKNQQHDMVESDLTFFVKNEDDRLFHRFHETHIQRGYSTEFLTNVLLAVGFKIETVVTSLETMTFEENAERVYFFARK</sequence>
<name>A0A385YUT8_9BACL</name>
<keyword evidence="1 3" id="KW-0808">Transferase</keyword>
<accession>A0A385YUT8</accession>
<dbReference type="GO" id="GO:0008168">
    <property type="term" value="F:methyltransferase activity"/>
    <property type="evidence" value="ECO:0007669"/>
    <property type="project" value="UniProtKB-KW"/>
</dbReference>
<evidence type="ECO:0000313" key="4">
    <source>
        <dbReference type="Proteomes" id="UP000265725"/>
    </source>
</evidence>
<evidence type="ECO:0000256" key="1">
    <source>
        <dbReference type="ARBA" id="ARBA00022679"/>
    </source>
</evidence>
<protein>
    <submittedName>
        <fullName evidence="3">Class I SAM-dependent methyltransferase</fullName>
    </submittedName>
</protein>
<dbReference type="KEGG" id="paek:D3873_07200"/>
<evidence type="ECO:0000313" key="3">
    <source>
        <dbReference type="EMBL" id="AYC29687.1"/>
    </source>
</evidence>
<dbReference type="Pfam" id="PF13649">
    <property type="entry name" value="Methyltransf_25"/>
    <property type="match status" value="1"/>
</dbReference>
<dbReference type="PANTHER" id="PTHR43861">
    <property type="entry name" value="TRANS-ACONITATE 2-METHYLTRANSFERASE-RELATED"/>
    <property type="match status" value="1"/>
</dbReference>
<organism evidence="3 4">
    <name type="scientific">Paenisporosarcina cavernae</name>
    <dbReference type="NCBI Taxonomy" id="2320858"/>
    <lineage>
        <taxon>Bacteria</taxon>
        <taxon>Bacillati</taxon>
        <taxon>Bacillota</taxon>
        <taxon>Bacilli</taxon>
        <taxon>Bacillales</taxon>
        <taxon>Caryophanaceae</taxon>
        <taxon>Paenisporosarcina</taxon>
    </lineage>
</organism>
<dbReference type="SUPFAM" id="SSF53335">
    <property type="entry name" value="S-adenosyl-L-methionine-dependent methyltransferases"/>
    <property type="match status" value="1"/>
</dbReference>
<gene>
    <name evidence="3" type="ORF">D3873_07200</name>
</gene>
<dbReference type="InterPro" id="IPR041698">
    <property type="entry name" value="Methyltransf_25"/>
</dbReference>
<reference evidence="4" key="1">
    <citation type="submission" date="2018-09" db="EMBL/GenBank/DDBJ databases">
        <authorList>
            <person name="Zhu H."/>
        </authorList>
    </citation>
    <scope>NUCLEOTIDE SEQUENCE [LARGE SCALE GENOMIC DNA]</scope>
    <source>
        <strain evidence="4">K2R23-3</strain>
    </source>
</reference>
<dbReference type="InterPro" id="IPR029063">
    <property type="entry name" value="SAM-dependent_MTases_sf"/>
</dbReference>
<dbReference type="Gene3D" id="3.40.50.150">
    <property type="entry name" value="Vaccinia Virus protein VP39"/>
    <property type="match status" value="1"/>
</dbReference>
<dbReference type="CDD" id="cd02440">
    <property type="entry name" value="AdoMet_MTases"/>
    <property type="match status" value="1"/>
</dbReference>
<evidence type="ECO:0000259" key="2">
    <source>
        <dbReference type="Pfam" id="PF13649"/>
    </source>
</evidence>
<keyword evidence="3" id="KW-0489">Methyltransferase</keyword>
<keyword evidence="4" id="KW-1185">Reference proteome</keyword>
<dbReference type="OrthoDB" id="9811589at2"/>
<dbReference type="PANTHER" id="PTHR43861:SF6">
    <property type="entry name" value="METHYLTRANSFERASE TYPE 11"/>
    <property type="match status" value="1"/>
</dbReference>
<proteinExistence type="predicted"/>
<dbReference type="Gene3D" id="2.20.25.110">
    <property type="entry name" value="S-adenosyl-L-methionine-dependent methyltransferases"/>
    <property type="match status" value="1"/>
</dbReference>
<dbReference type="Proteomes" id="UP000265725">
    <property type="component" value="Chromosome"/>
</dbReference>
<dbReference type="GO" id="GO:0032259">
    <property type="term" value="P:methylation"/>
    <property type="evidence" value="ECO:0007669"/>
    <property type="project" value="UniProtKB-KW"/>
</dbReference>
<dbReference type="EMBL" id="CP032418">
    <property type="protein sequence ID" value="AYC29687.1"/>
    <property type="molecule type" value="Genomic_DNA"/>
</dbReference>
<dbReference type="AlphaFoldDB" id="A0A385YUT8"/>
<feature type="domain" description="Methyltransferase" evidence="2">
    <location>
        <begin position="54"/>
        <end position="149"/>
    </location>
</feature>